<proteinExistence type="inferred from homology"/>
<evidence type="ECO:0000256" key="3">
    <source>
        <dbReference type="ARBA" id="ARBA00023004"/>
    </source>
</evidence>
<dbReference type="RefSeq" id="WP_219824142.1">
    <property type="nucleotide sequence ID" value="NZ_CP154825.1"/>
</dbReference>
<evidence type="ECO:0000259" key="5">
    <source>
        <dbReference type="Pfam" id="PF00149"/>
    </source>
</evidence>
<evidence type="ECO:0000256" key="4">
    <source>
        <dbReference type="ARBA" id="ARBA00025742"/>
    </source>
</evidence>
<keyword evidence="3" id="KW-0408">Iron</keyword>
<comment type="caution">
    <text evidence="6">The sequence shown here is derived from an EMBL/GenBank/DDBJ whole genome shotgun (WGS) entry which is preliminary data.</text>
</comment>
<name>A0A2S6GFW7_9PSEU</name>
<sequence>MTDPAAGIRPELTLVQLTDTHIMPAGALMHDTVDTSANLAAALAMIEASGMRVDAFLLTGDLTDNGSPESYRRLGDLIDPAAERLGARVICAVGNHDERTAFRTELLGVPESSAEYDAVFDVDGLRVVVLDSSEPGKHDGHLSAAQLDWLGKVLTEPAPRGTVVVAHHPPLPSPVPTVHLLRLRDADRFAEVIAGTDTRLVVTGHAHLAGAGSVAGVPVWIGPALAYGVVPVPPAGRLRGNAHAAFTRIDVFGDQIVATAVPVTPAAAVYDVDETERLAMFQRVIGIW</sequence>
<dbReference type="PANTHER" id="PTHR42988">
    <property type="entry name" value="PHOSPHOHYDROLASE"/>
    <property type="match status" value="1"/>
</dbReference>
<dbReference type="GO" id="GO:0046872">
    <property type="term" value="F:metal ion binding"/>
    <property type="evidence" value="ECO:0007669"/>
    <property type="project" value="UniProtKB-KW"/>
</dbReference>
<dbReference type="InterPro" id="IPR029052">
    <property type="entry name" value="Metallo-depent_PP-like"/>
</dbReference>
<accession>A0A2S6GFW7</accession>
<dbReference type="GO" id="GO:0016787">
    <property type="term" value="F:hydrolase activity"/>
    <property type="evidence" value="ECO:0007669"/>
    <property type="project" value="UniProtKB-KW"/>
</dbReference>
<dbReference type="SUPFAM" id="SSF56300">
    <property type="entry name" value="Metallo-dependent phosphatases"/>
    <property type="match status" value="1"/>
</dbReference>
<evidence type="ECO:0000313" key="6">
    <source>
        <dbReference type="EMBL" id="PPK64102.1"/>
    </source>
</evidence>
<reference evidence="6 7" key="1">
    <citation type="submission" date="2018-02" db="EMBL/GenBank/DDBJ databases">
        <title>Genomic Encyclopedia of Archaeal and Bacterial Type Strains, Phase II (KMG-II): from individual species to whole genera.</title>
        <authorList>
            <person name="Goeker M."/>
        </authorList>
    </citation>
    <scope>NUCLEOTIDE SEQUENCE [LARGE SCALE GENOMIC DNA]</scope>
    <source>
        <strain evidence="6 7">YU 961-1</strain>
    </source>
</reference>
<dbReference type="EMBL" id="PTIX01000022">
    <property type="protein sequence ID" value="PPK64102.1"/>
    <property type="molecule type" value="Genomic_DNA"/>
</dbReference>
<gene>
    <name evidence="6" type="ORF">CLV40_12293</name>
</gene>
<keyword evidence="7" id="KW-1185">Reference proteome</keyword>
<organism evidence="6 7">
    <name type="scientific">Actinokineospora auranticolor</name>
    <dbReference type="NCBI Taxonomy" id="155976"/>
    <lineage>
        <taxon>Bacteria</taxon>
        <taxon>Bacillati</taxon>
        <taxon>Actinomycetota</taxon>
        <taxon>Actinomycetes</taxon>
        <taxon>Pseudonocardiales</taxon>
        <taxon>Pseudonocardiaceae</taxon>
        <taxon>Actinokineospora</taxon>
    </lineage>
</organism>
<keyword evidence="1" id="KW-0479">Metal-binding</keyword>
<evidence type="ECO:0000313" key="7">
    <source>
        <dbReference type="Proteomes" id="UP000239203"/>
    </source>
</evidence>
<dbReference type="AlphaFoldDB" id="A0A2S6GFW7"/>
<feature type="domain" description="Calcineurin-like phosphoesterase" evidence="5">
    <location>
        <begin position="13"/>
        <end position="207"/>
    </location>
</feature>
<dbReference type="InterPro" id="IPR050884">
    <property type="entry name" value="CNP_phosphodiesterase-III"/>
</dbReference>
<dbReference type="PANTHER" id="PTHR42988:SF2">
    <property type="entry name" value="CYCLIC NUCLEOTIDE PHOSPHODIESTERASE CBUA0032-RELATED"/>
    <property type="match status" value="1"/>
</dbReference>
<protein>
    <submittedName>
        <fullName evidence="6">3',5'-cyclic AMP phosphodiesterase CpdA</fullName>
    </submittedName>
</protein>
<keyword evidence="2" id="KW-0378">Hydrolase</keyword>
<dbReference type="Gene3D" id="3.60.21.10">
    <property type="match status" value="1"/>
</dbReference>
<dbReference type="Pfam" id="PF00149">
    <property type="entry name" value="Metallophos"/>
    <property type="match status" value="1"/>
</dbReference>
<evidence type="ECO:0000256" key="1">
    <source>
        <dbReference type="ARBA" id="ARBA00022723"/>
    </source>
</evidence>
<evidence type="ECO:0000256" key="2">
    <source>
        <dbReference type="ARBA" id="ARBA00022801"/>
    </source>
</evidence>
<dbReference type="InterPro" id="IPR004843">
    <property type="entry name" value="Calcineurin-like_PHP"/>
</dbReference>
<dbReference type="Proteomes" id="UP000239203">
    <property type="component" value="Unassembled WGS sequence"/>
</dbReference>
<comment type="similarity">
    <text evidence="4">Belongs to the cyclic nucleotide phosphodiesterase class-III family.</text>
</comment>